<evidence type="ECO:0000313" key="7">
    <source>
        <dbReference type="EMBL" id="EST13239.1"/>
    </source>
</evidence>
<dbReference type="PANTHER" id="PTHR23513:SF6">
    <property type="entry name" value="MAJOR FACILITATOR SUPERFAMILY ASSOCIATED DOMAIN-CONTAINING PROTEIN"/>
    <property type="match status" value="1"/>
</dbReference>
<evidence type="ECO:0000256" key="3">
    <source>
        <dbReference type="ARBA" id="ARBA00022692"/>
    </source>
</evidence>
<keyword evidence="8" id="KW-1185">Reference proteome</keyword>
<feature type="transmembrane region" description="Helical" evidence="6">
    <location>
        <begin position="93"/>
        <end position="115"/>
    </location>
</feature>
<evidence type="ECO:0000256" key="1">
    <source>
        <dbReference type="ARBA" id="ARBA00004651"/>
    </source>
</evidence>
<organism evidence="7 8">
    <name type="scientific">Sporolactobacillus laevolacticus DSM 442</name>
    <dbReference type="NCBI Taxonomy" id="1395513"/>
    <lineage>
        <taxon>Bacteria</taxon>
        <taxon>Bacillati</taxon>
        <taxon>Bacillota</taxon>
        <taxon>Bacilli</taxon>
        <taxon>Bacillales</taxon>
        <taxon>Sporolactobacillaceae</taxon>
        <taxon>Sporolactobacillus</taxon>
    </lineage>
</organism>
<comment type="caution">
    <text evidence="7">The sequence shown here is derived from an EMBL/GenBank/DDBJ whole genome shotgun (WGS) entry which is preliminary data.</text>
</comment>
<name>V6J8Y2_9BACL</name>
<keyword evidence="3 6" id="KW-0812">Transmembrane</keyword>
<keyword evidence="5 6" id="KW-0472">Membrane</keyword>
<comment type="subcellular location">
    <subcellularLocation>
        <location evidence="1">Cell membrane</location>
        <topology evidence="1">Multi-pass membrane protein</topology>
    </subcellularLocation>
</comment>
<dbReference type="AlphaFoldDB" id="V6J8Y2"/>
<evidence type="ECO:0000256" key="2">
    <source>
        <dbReference type="ARBA" id="ARBA00022475"/>
    </source>
</evidence>
<evidence type="ECO:0000313" key="8">
    <source>
        <dbReference type="Proteomes" id="UP000018296"/>
    </source>
</evidence>
<dbReference type="Gene3D" id="1.20.1250.20">
    <property type="entry name" value="MFS general substrate transporter like domains"/>
    <property type="match status" value="1"/>
</dbReference>
<proteinExistence type="predicted"/>
<gene>
    <name evidence="7" type="ORF">P343_03650</name>
</gene>
<feature type="transmembrane region" description="Helical" evidence="6">
    <location>
        <begin position="369"/>
        <end position="388"/>
    </location>
</feature>
<dbReference type="InterPro" id="IPR036259">
    <property type="entry name" value="MFS_trans_sf"/>
</dbReference>
<reference evidence="7 8" key="1">
    <citation type="journal article" date="2013" name="Genome Announc.">
        <title>Genome Sequence of Sporolactobacillus laevolacticus DSM442, an Efficient Polymer-Grade D-Lactate Producer from Agricultural Waste Cottonseed as a Nitrogen Source.</title>
        <authorList>
            <person name="Wang H."/>
            <person name="Wang L."/>
            <person name="Ju J."/>
            <person name="Yu B."/>
            <person name="Ma Y."/>
        </authorList>
    </citation>
    <scope>NUCLEOTIDE SEQUENCE [LARGE SCALE GENOMIC DNA]</scope>
    <source>
        <strain evidence="7 8">DSM 442</strain>
    </source>
</reference>
<dbReference type="EMBL" id="AWTC01000002">
    <property type="protein sequence ID" value="EST13239.1"/>
    <property type="molecule type" value="Genomic_DNA"/>
</dbReference>
<protein>
    <recommendedName>
        <fullName evidence="9">MFS transporter</fullName>
    </recommendedName>
</protein>
<sequence length="508" mass="56470">MPDCFPVKKRPKTILTEHKRFTICFRFVKKSLTHFSTSFTQMSSLSKLLFQQSRDIFFKSLLKNDISVVYNNDIDVILLLELMIMSTEFWKLLSGRTFSTIGNCFYNVSLIWIIYHLTGNTFYTGLTGFLVLMPMMMQFLVGPLIEKFNKKKLLILTEAGQIITVVTAFSLYNTAWHNVWALIFLTPIVAILSMFSNPAEMTLIPIFVNEEKYSAANSLMNVTYQTLSIISTSVVGVLLGFLNPLTLYIFSAVFNLCGAICFFTIHLKSGENVKEGLPEKTGLLYELRIYRQSLIKGLNIVRSSFISSFIPATIIANLVLGMLNAVLPAYASDRGGSQWYGFYQSAETIGILVGSALAPALKNIPLGKLTINCFFFSSVAWIYSYFTANNTLSLILYAASLVAIGVTNILFVSAMQKAVPQEHLAQIYTILISFGGCAMPLGSLSGGQIAHLFGNTPIFLSVGVAFLFVSICWLSSKILRQMPAAEHVGSGNYTIYSEKQGESFSQHD</sequence>
<dbReference type="STRING" id="1395513.P343_03650"/>
<keyword evidence="4 6" id="KW-1133">Transmembrane helix</keyword>
<evidence type="ECO:0000256" key="6">
    <source>
        <dbReference type="SAM" id="Phobius"/>
    </source>
</evidence>
<feature type="transmembrane region" description="Helical" evidence="6">
    <location>
        <begin position="456"/>
        <end position="474"/>
    </location>
</feature>
<feature type="transmembrane region" description="Helical" evidence="6">
    <location>
        <begin position="222"/>
        <end position="242"/>
    </location>
</feature>
<dbReference type="Proteomes" id="UP000018296">
    <property type="component" value="Unassembled WGS sequence"/>
</dbReference>
<evidence type="ECO:0008006" key="9">
    <source>
        <dbReference type="Google" id="ProtNLM"/>
    </source>
</evidence>
<feature type="transmembrane region" description="Helical" evidence="6">
    <location>
        <begin position="248"/>
        <end position="267"/>
    </location>
</feature>
<dbReference type="PATRIC" id="fig|1395513.3.peg.745"/>
<dbReference type="CDD" id="cd06173">
    <property type="entry name" value="MFS_MefA_like"/>
    <property type="match status" value="1"/>
</dbReference>
<feature type="transmembrane region" description="Helical" evidence="6">
    <location>
        <begin position="121"/>
        <end position="141"/>
    </location>
</feature>
<evidence type="ECO:0000256" key="4">
    <source>
        <dbReference type="ARBA" id="ARBA00022989"/>
    </source>
</evidence>
<dbReference type="Pfam" id="PF07690">
    <property type="entry name" value="MFS_1"/>
    <property type="match status" value="1"/>
</dbReference>
<dbReference type="InterPro" id="IPR011701">
    <property type="entry name" value="MFS"/>
</dbReference>
<feature type="transmembrane region" description="Helical" evidence="6">
    <location>
        <begin position="427"/>
        <end position="450"/>
    </location>
</feature>
<feature type="transmembrane region" description="Helical" evidence="6">
    <location>
        <begin position="153"/>
        <end position="172"/>
    </location>
</feature>
<feature type="transmembrane region" description="Helical" evidence="6">
    <location>
        <begin position="178"/>
        <end position="195"/>
    </location>
</feature>
<accession>V6J8Y2</accession>
<dbReference type="GO" id="GO:0022857">
    <property type="term" value="F:transmembrane transporter activity"/>
    <property type="evidence" value="ECO:0007669"/>
    <property type="project" value="InterPro"/>
</dbReference>
<keyword evidence="2" id="KW-1003">Cell membrane</keyword>
<feature type="transmembrane region" description="Helical" evidence="6">
    <location>
        <begin position="305"/>
        <end position="327"/>
    </location>
</feature>
<dbReference type="eggNOG" id="COG2211">
    <property type="taxonomic scope" value="Bacteria"/>
</dbReference>
<feature type="transmembrane region" description="Helical" evidence="6">
    <location>
        <begin position="394"/>
        <end position="415"/>
    </location>
</feature>
<dbReference type="GO" id="GO:0005886">
    <property type="term" value="C:plasma membrane"/>
    <property type="evidence" value="ECO:0007669"/>
    <property type="project" value="UniProtKB-SubCell"/>
</dbReference>
<dbReference type="SUPFAM" id="SSF103473">
    <property type="entry name" value="MFS general substrate transporter"/>
    <property type="match status" value="1"/>
</dbReference>
<dbReference type="PANTHER" id="PTHR23513">
    <property type="entry name" value="INTEGRAL MEMBRANE EFFLUX PROTEIN-RELATED"/>
    <property type="match status" value="1"/>
</dbReference>
<evidence type="ECO:0000256" key="5">
    <source>
        <dbReference type="ARBA" id="ARBA00023136"/>
    </source>
</evidence>